<dbReference type="Gene3D" id="3.30.9.10">
    <property type="entry name" value="D-Amino Acid Oxidase, subunit A, domain 2"/>
    <property type="match status" value="1"/>
</dbReference>
<dbReference type="FunCoup" id="A0A482XER6">
    <property type="interactions" value="255"/>
</dbReference>
<reference evidence="5 6" key="1">
    <citation type="journal article" date="2017" name="Gigascience">
        <title>Genome sequence of the small brown planthopper, Laodelphax striatellus.</title>
        <authorList>
            <person name="Zhu J."/>
            <person name="Jiang F."/>
            <person name="Wang X."/>
            <person name="Yang P."/>
            <person name="Bao Y."/>
            <person name="Zhao W."/>
            <person name="Wang W."/>
            <person name="Lu H."/>
            <person name="Wang Q."/>
            <person name="Cui N."/>
            <person name="Li J."/>
            <person name="Chen X."/>
            <person name="Luo L."/>
            <person name="Yu J."/>
            <person name="Kang L."/>
            <person name="Cui F."/>
        </authorList>
    </citation>
    <scope>NUCLEOTIDE SEQUENCE [LARGE SCALE GENOMIC DNA]</scope>
    <source>
        <strain evidence="5">Lst14</strain>
    </source>
</reference>
<evidence type="ECO:0000256" key="3">
    <source>
        <dbReference type="ARBA" id="ARBA00046185"/>
    </source>
</evidence>
<dbReference type="GO" id="GO:0016491">
    <property type="term" value="F:oxidoreductase activity"/>
    <property type="evidence" value="ECO:0007669"/>
    <property type="project" value="UniProtKB-KW"/>
</dbReference>
<dbReference type="Gene3D" id="3.50.50.60">
    <property type="entry name" value="FAD/NAD(P)-binding domain"/>
    <property type="match status" value="1"/>
</dbReference>
<gene>
    <name evidence="5" type="ORF">LSTR_LSTR006382</name>
</gene>
<protein>
    <recommendedName>
        <fullName evidence="2">FAD-dependent oxidoreductase domain-containing protein 1</fullName>
    </recommendedName>
</protein>
<evidence type="ECO:0000313" key="5">
    <source>
        <dbReference type="EMBL" id="RZF43841.1"/>
    </source>
</evidence>
<dbReference type="GO" id="GO:0032981">
    <property type="term" value="P:mitochondrial respiratory chain complex I assembly"/>
    <property type="evidence" value="ECO:0007669"/>
    <property type="project" value="TreeGrafter"/>
</dbReference>
<dbReference type="InterPro" id="IPR036188">
    <property type="entry name" value="FAD/NAD-bd_sf"/>
</dbReference>
<name>A0A482XER6_LAOST</name>
<dbReference type="OrthoDB" id="424974at2759"/>
<dbReference type="EMBL" id="QKKF02012197">
    <property type="protein sequence ID" value="RZF43841.1"/>
    <property type="molecule type" value="Genomic_DNA"/>
</dbReference>
<dbReference type="PANTHER" id="PTHR13847:SF287">
    <property type="entry name" value="FAD-DEPENDENT OXIDOREDUCTASE DOMAIN-CONTAINING PROTEIN 1"/>
    <property type="match status" value="1"/>
</dbReference>
<comment type="function">
    <text evidence="3">Required for the assembly of the mitochondrial membrane respiratory chain NADH dehydrogenase (Complex I). Involved in mid-late stages of complex I assembly.</text>
</comment>
<dbReference type="InParanoid" id="A0A482XER6"/>
<organism evidence="5 6">
    <name type="scientific">Laodelphax striatellus</name>
    <name type="common">Small brown planthopper</name>
    <name type="synonym">Delphax striatella</name>
    <dbReference type="NCBI Taxonomy" id="195883"/>
    <lineage>
        <taxon>Eukaryota</taxon>
        <taxon>Metazoa</taxon>
        <taxon>Ecdysozoa</taxon>
        <taxon>Arthropoda</taxon>
        <taxon>Hexapoda</taxon>
        <taxon>Insecta</taxon>
        <taxon>Pterygota</taxon>
        <taxon>Neoptera</taxon>
        <taxon>Paraneoptera</taxon>
        <taxon>Hemiptera</taxon>
        <taxon>Auchenorrhyncha</taxon>
        <taxon>Fulgoroidea</taxon>
        <taxon>Delphacidae</taxon>
        <taxon>Criomorphinae</taxon>
        <taxon>Laodelphax</taxon>
    </lineage>
</organism>
<proteinExistence type="predicted"/>
<dbReference type="InterPro" id="IPR006076">
    <property type="entry name" value="FAD-dep_OxRdtase"/>
</dbReference>
<dbReference type="AlphaFoldDB" id="A0A482XER6"/>
<feature type="domain" description="FAD dependent oxidoreductase" evidence="4">
    <location>
        <begin position="93"/>
        <end position="487"/>
    </location>
</feature>
<accession>A0A482XER6</accession>
<dbReference type="SMR" id="A0A482XER6"/>
<evidence type="ECO:0000313" key="6">
    <source>
        <dbReference type="Proteomes" id="UP000291343"/>
    </source>
</evidence>
<keyword evidence="1" id="KW-0560">Oxidoreductase</keyword>
<evidence type="ECO:0000259" key="4">
    <source>
        <dbReference type="Pfam" id="PF01266"/>
    </source>
</evidence>
<dbReference type="GO" id="GO:0005739">
    <property type="term" value="C:mitochondrion"/>
    <property type="evidence" value="ECO:0007669"/>
    <property type="project" value="GOC"/>
</dbReference>
<dbReference type="PANTHER" id="PTHR13847">
    <property type="entry name" value="SARCOSINE DEHYDROGENASE-RELATED"/>
    <property type="match status" value="1"/>
</dbReference>
<evidence type="ECO:0000256" key="1">
    <source>
        <dbReference type="ARBA" id="ARBA00023002"/>
    </source>
</evidence>
<keyword evidence="6" id="KW-1185">Reference proteome</keyword>
<dbReference type="Proteomes" id="UP000291343">
    <property type="component" value="Unassembled WGS sequence"/>
</dbReference>
<dbReference type="SUPFAM" id="SSF51905">
    <property type="entry name" value="FAD/NAD(P)-binding domain"/>
    <property type="match status" value="1"/>
</dbReference>
<comment type="caution">
    <text evidence="5">The sequence shown here is derived from an EMBL/GenBank/DDBJ whole genome shotgun (WGS) entry which is preliminary data.</text>
</comment>
<dbReference type="STRING" id="195883.A0A482XER6"/>
<dbReference type="FunFam" id="3.30.9.10:FF:000026">
    <property type="entry name" value="FAD-dependent oxidoreductase domain-containing protein 1"/>
    <property type="match status" value="1"/>
</dbReference>
<dbReference type="Pfam" id="PF01266">
    <property type="entry name" value="DAO"/>
    <property type="match status" value="1"/>
</dbReference>
<sequence>MLIALDTCLIRLGTKNNVLKNCYNLLNNRKSIFRCYSSSINDETPVYRKIPENPFHRVGRIMKDQVKDIFDHLNDPDGEYSIKKNRLFPAFCDVVIIGGGGIGSSIAYWIKQRAKSGLRVVVVEKDSTVNNKLPDKYRDCSTSLSVGGLRQQFSLEENIQMSVFGAEFLRNIEDYLEIPNEDIPNVNFTPHGYLFMASEASAEILKENATLQGTLGAKNQLMSPEMLKKKFPWLNTDGIALACLGLENEGWFDPWLLLQAFRKKAQYYGTEYVDGEVVGFGTKESSNTTHAVYGYGDFDTLKSLAVKLPDGDVRDINFSVAIIAAGPHSGKVAQLAGIGCGKRFREAALPVEPRKRYVYCFHCPDGPGLNTPLTIDPNHVYFRREGLGGNYICGRSPSPEEEPDVSNLEVDHSYFEEKVWPALASRVPAFEKLKVTGSWAGYYDFNTFDENVIIGHHPYYTNLMMCTGCSGHGIQQAPALGRAMMELVIDGRYSTIDLSRLGFERLLTNERMLERNIV</sequence>
<evidence type="ECO:0000256" key="2">
    <source>
        <dbReference type="ARBA" id="ARBA00039785"/>
    </source>
</evidence>